<evidence type="ECO:0000256" key="4">
    <source>
        <dbReference type="ARBA" id="ARBA00023136"/>
    </source>
</evidence>
<keyword evidence="3 5" id="KW-1133">Transmembrane helix</keyword>
<dbReference type="AlphaFoldDB" id="A0A5B8LY01"/>
<dbReference type="InterPro" id="IPR023352">
    <property type="entry name" value="MAPEG-like_dom_sf"/>
</dbReference>
<keyword evidence="2 5" id="KW-0812">Transmembrane</keyword>
<reference evidence="6 7" key="1">
    <citation type="submission" date="2019-07" db="EMBL/GenBank/DDBJ databases">
        <title>Full genome sequence of Devosia sp. Gsoil 520.</title>
        <authorList>
            <person name="Im W.-T."/>
        </authorList>
    </citation>
    <scope>NUCLEOTIDE SEQUENCE [LARGE SCALE GENOMIC DNA]</scope>
    <source>
        <strain evidence="6 7">Gsoil 520</strain>
    </source>
</reference>
<keyword evidence="4 5" id="KW-0472">Membrane</keyword>
<sequence length="137" mass="14404">MAPYAMSIVGVLLLCLLSVVLAVYSGRSKGAVGALSGPVLDARDDNKLYRIDRVHMNSVEALTPFAVSAVIAMLVEVTPALLAGLVWLHLAIRLAHLIVYLRGGEAAKGGHLRTVLYVSSALVTMALIVIAGWAALT</sequence>
<evidence type="ECO:0000256" key="3">
    <source>
        <dbReference type="ARBA" id="ARBA00022989"/>
    </source>
</evidence>
<feature type="transmembrane region" description="Helical" evidence="5">
    <location>
        <begin position="65"/>
        <end position="94"/>
    </location>
</feature>
<dbReference type="Proteomes" id="UP000315364">
    <property type="component" value="Chromosome"/>
</dbReference>
<evidence type="ECO:0000256" key="5">
    <source>
        <dbReference type="SAM" id="Phobius"/>
    </source>
</evidence>
<evidence type="ECO:0000256" key="1">
    <source>
        <dbReference type="ARBA" id="ARBA00004370"/>
    </source>
</evidence>
<evidence type="ECO:0000313" key="6">
    <source>
        <dbReference type="EMBL" id="QDZ13197.1"/>
    </source>
</evidence>
<gene>
    <name evidence="6" type="ORF">FPZ08_05355</name>
</gene>
<dbReference type="EMBL" id="CP042304">
    <property type="protein sequence ID" value="QDZ13197.1"/>
    <property type="molecule type" value="Genomic_DNA"/>
</dbReference>
<protein>
    <submittedName>
        <fullName evidence="6">MAPEG family protein</fullName>
    </submittedName>
</protein>
<comment type="subcellular location">
    <subcellularLocation>
        <location evidence="1">Membrane</location>
    </subcellularLocation>
</comment>
<organism evidence="6 7">
    <name type="scientific">Devosia ginsengisoli</name>
    <dbReference type="NCBI Taxonomy" id="400770"/>
    <lineage>
        <taxon>Bacteria</taxon>
        <taxon>Pseudomonadati</taxon>
        <taxon>Pseudomonadota</taxon>
        <taxon>Alphaproteobacteria</taxon>
        <taxon>Hyphomicrobiales</taxon>
        <taxon>Devosiaceae</taxon>
        <taxon>Devosia</taxon>
    </lineage>
</organism>
<dbReference type="Pfam" id="PF01124">
    <property type="entry name" value="MAPEG"/>
    <property type="match status" value="1"/>
</dbReference>
<keyword evidence="7" id="KW-1185">Reference proteome</keyword>
<dbReference type="GO" id="GO:0016020">
    <property type="term" value="C:membrane"/>
    <property type="evidence" value="ECO:0007669"/>
    <property type="project" value="UniProtKB-SubCell"/>
</dbReference>
<evidence type="ECO:0000256" key="2">
    <source>
        <dbReference type="ARBA" id="ARBA00022692"/>
    </source>
</evidence>
<feature type="transmembrane region" description="Helical" evidence="5">
    <location>
        <begin position="115"/>
        <end position="136"/>
    </location>
</feature>
<dbReference type="KEGG" id="dea:FPZ08_05355"/>
<accession>A0A5B8LY01</accession>
<dbReference type="PANTHER" id="PTHR35371:SF1">
    <property type="entry name" value="BLR7753 PROTEIN"/>
    <property type="match status" value="1"/>
</dbReference>
<evidence type="ECO:0000313" key="7">
    <source>
        <dbReference type="Proteomes" id="UP000315364"/>
    </source>
</evidence>
<dbReference type="OrthoDB" id="8082138at2"/>
<dbReference type="SUPFAM" id="SSF161084">
    <property type="entry name" value="MAPEG domain-like"/>
    <property type="match status" value="1"/>
</dbReference>
<dbReference type="Gene3D" id="1.20.120.550">
    <property type="entry name" value="Membrane associated eicosanoid/glutathione metabolism-like domain"/>
    <property type="match status" value="1"/>
</dbReference>
<name>A0A5B8LY01_9HYPH</name>
<dbReference type="InterPro" id="IPR001129">
    <property type="entry name" value="Membr-assoc_MAPEG"/>
</dbReference>
<dbReference type="PANTHER" id="PTHR35371">
    <property type="entry name" value="INNER MEMBRANE PROTEIN"/>
    <property type="match status" value="1"/>
</dbReference>
<proteinExistence type="predicted"/>